<comment type="caution">
    <text evidence="11">The sequence shown here is derived from an EMBL/GenBank/DDBJ whole genome shotgun (WGS) entry which is preliminary data.</text>
</comment>
<dbReference type="GO" id="GO:0045944">
    <property type="term" value="P:positive regulation of transcription by RNA polymerase II"/>
    <property type="evidence" value="ECO:0007669"/>
    <property type="project" value="TreeGrafter"/>
</dbReference>
<evidence type="ECO:0000256" key="7">
    <source>
        <dbReference type="ARBA" id="ARBA00023242"/>
    </source>
</evidence>
<reference evidence="11" key="1">
    <citation type="submission" date="2020-07" db="EMBL/GenBank/DDBJ databases">
        <title>Multicomponent nature underlies the extraordinary mechanical properties of spider dragline silk.</title>
        <authorList>
            <person name="Kono N."/>
            <person name="Nakamura H."/>
            <person name="Mori M."/>
            <person name="Yoshida Y."/>
            <person name="Ohtoshi R."/>
            <person name="Malay A.D."/>
            <person name="Moran D.A.P."/>
            <person name="Tomita M."/>
            <person name="Numata K."/>
            <person name="Arakawa K."/>
        </authorList>
    </citation>
    <scope>NUCLEOTIDE SEQUENCE</scope>
</reference>
<feature type="domain" description="GATA-type" evidence="10">
    <location>
        <begin position="453"/>
        <end position="491"/>
    </location>
</feature>
<dbReference type="PRINTS" id="PR00619">
    <property type="entry name" value="GATAZNFINGER"/>
</dbReference>
<dbReference type="AlphaFoldDB" id="A0A8X6KBG1"/>
<keyword evidence="6" id="KW-0804">Transcription</keyword>
<dbReference type="InterPro" id="IPR013088">
    <property type="entry name" value="Znf_NHR/GATA"/>
</dbReference>
<dbReference type="Pfam" id="PF00320">
    <property type="entry name" value="GATA"/>
    <property type="match status" value="3"/>
</dbReference>
<evidence type="ECO:0000256" key="4">
    <source>
        <dbReference type="ARBA" id="ARBA00022833"/>
    </source>
</evidence>
<dbReference type="Gene3D" id="3.30.50.10">
    <property type="entry name" value="Erythroid Transcription Factor GATA-1, subunit A"/>
    <property type="match status" value="3"/>
</dbReference>
<feature type="compositionally biased region" description="Basic residues" evidence="9">
    <location>
        <begin position="149"/>
        <end position="161"/>
    </location>
</feature>
<feature type="domain" description="GATA-type" evidence="10">
    <location>
        <begin position="95"/>
        <end position="148"/>
    </location>
</feature>
<dbReference type="GO" id="GO:0000981">
    <property type="term" value="F:DNA-binding transcription factor activity, RNA polymerase II-specific"/>
    <property type="evidence" value="ECO:0007669"/>
    <property type="project" value="TreeGrafter"/>
</dbReference>
<dbReference type="InterPro" id="IPR000679">
    <property type="entry name" value="Znf_GATA"/>
</dbReference>
<keyword evidence="3 8" id="KW-0863">Zinc-finger</keyword>
<evidence type="ECO:0000256" key="3">
    <source>
        <dbReference type="ARBA" id="ARBA00022771"/>
    </source>
</evidence>
<dbReference type="GO" id="GO:0000978">
    <property type="term" value="F:RNA polymerase II cis-regulatory region sequence-specific DNA binding"/>
    <property type="evidence" value="ECO:0007669"/>
    <property type="project" value="TreeGrafter"/>
</dbReference>
<evidence type="ECO:0000256" key="6">
    <source>
        <dbReference type="ARBA" id="ARBA00023163"/>
    </source>
</evidence>
<feature type="region of interest" description="Disordered" evidence="9">
    <location>
        <begin position="137"/>
        <end position="173"/>
    </location>
</feature>
<sequence>LFPDEVIKFVATVKPRRLLCGGEVKMANSFVTLVACTTNCTIEIVRRKCVRIPSRPEIATNQKMLIAKRRATTAHLKLFLLVLQALLSPSCALSRRSDQICCNCKTQKTSLWRRSQNGEFICNPCGLYYKLHNRDRPQEMRKDSIQTRNRNKPKNANRKKASNNSPPETVPISPPGPSFTILHEVIKFVATVKPRRLLCGGEVKMANSFVTLVACTTNCTIEIVRRKCVRIPSRPEIATNQKMLIAKRRATTAHLKLFLLVLQALLSPSCALSRRSDQICCNCKTQKTSLWRRSQNGEFICNPCGLYYKLHNRDRPQEMRKDSIQTRNRNKPKNANRKKASNNSPPETVPISPPGPSFTILHEVIKFVATVKPRRLLCGGEVKMANSFVTLVACTTNCTIEIVRRKCVRIPSRPEIATNQKMLIAKRRATTAHLKLFLLVLQALLSPSCALSRRSDQICCNCKTQKTSLWRRSQNGEFICNPCGLYYKLHN</sequence>
<dbReference type="SUPFAM" id="SSF57716">
    <property type="entry name" value="Glucocorticoid receptor-like (DNA-binding domain)"/>
    <property type="match status" value="3"/>
</dbReference>
<evidence type="ECO:0000259" key="10">
    <source>
        <dbReference type="PROSITE" id="PS50114"/>
    </source>
</evidence>
<dbReference type="GO" id="GO:0005634">
    <property type="term" value="C:nucleus"/>
    <property type="evidence" value="ECO:0007669"/>
    <property type="project" value="UniProtKB-SubCell"/>
</dbReference>
<organism evidence="11 12">
    <name type="scientific">Trichonephila clavata</name>
    <name type="common">Joro spider</name>
    <name type="synonym">Nephila clavata</name>
    <dbReference type="NCBI Taxonomy" id="2740835"/>
    <lineage>
        <taxon>Eukaryota</taxon>
        <taxon>Metazoa</taxon>
        <taxon>Ecdysozoa</taxon>
        <taxon>Arthropoda</taxon>
        <taxon>Chelicerata</taxon>
        <taxon>Arachnida</taxon>
        <taxon>Araneae</taxon>
        <taxon>Araneomorphae</taxon>
        <taxon>Entelegynae</taxon>
        <taxon>Araneoidea</taxon>
        <taxon>Nephilidae</taxon>
        <taxon>Trichonephila</taxon>
    </lineage>
</organism>
<evidence type="ECO:0000313" key="11">
    <source>
        <dbReference type="EMBL" id="GFQ68676.1"/>
    </source>
</evidence>
<dbReference type="InterPro" id="IPR039355">
    <property type="entry name" value="Transcription_factor_GATA"/>
</dbReference>
<comment type="subcellular location">
    <subcellularLocation>
        <location evidence="1">Nucleus</location>
    </subcellularLocation>
</comment>
<keyword evidence="2" id="KW-0479">Metal-binding</keyword>
<dbReference type="PANTHER" id="PTHR10071:SF281">
    <property type="entry name" value="BOX A-BINDING FACTOR-RELATED"/>
    <property type="match status" value="1"/>
</dbReference>
<keyword evidence="12" id="KW-1185">Reference proteome</keyword>
<gene>
    <name evidence="11" type="primary">NECAME_16833</name>
    <name evidence="11" type="ORF">TNCT_215391</name>
</gene>
<feature type="non-terminal residue" evidence="11">
    <location>
        <position position="1"/>
    </location>
</feature>
<feature type="non-terminal residue" evidence="11">
    <location>
        <position position="491"/>
    </location>
</feature>
<proteinExistence type="predicted"/>
<feature type="region of interest" description="Disordered" evidence="9">
    <location>
        <begin position="316"/>
        <end position="352"/>
    </location>
</feature>
<protein>
    <submittedName>
        <fullName evidence="11">GATA zinc finger</fullName>
    </submittedName>
</protein>
<dbReference type="SMART" id="SM00401">
    <property type="entry name" value="ZnF_GATA"/>
    <property type="match status" value="3"/>
</dbReference>
<keyword evidence="4" id="KW-0862">Zinc</keyword>
<dbReference type="Proteomes" id="UP000887116">
    <property type="component" value="Unassembled WGS sequence"/>
</dbReference>
<dbReference type="PANTHER" id="PTHR10071">
    <property type="entry name" value="TRANSCRIPTION FACTOR GATA FAMILY MEMBER"/>
    <property type="match status" value="1"/>
</dbReference>
<dbReference type="GO" id="GO:0000122">
    <property type="term" value="P:negative regulation of transcription by RNA polymerase II"/>
    <property type="evidence" value="ECO:0007669"/>
    <property type="project" value="TreeGrafter"/>
</dbReference>
<evidence type="ECO:0000256" key="5">
    <source>
        <dbReference type="ARBA" id="ARBA00023015"/>
    </source>
</evidence>
<evidence type="ECO:0000313" key="12">
    <source>
        <dbReference type="Proteomes" id="UP000887116"/>
    </source>
</evidence>
<dbReference type="EMBL" id="BMAO01030529">
    <property type="protein sequence ID" value="GFQ68676.1"/>
    <property type="molecule type" value="Genomic_DNA"/>
</dbReference>
<evidence type="ECO:0000256" key="1">
    <source>
        <dbReference type="ARBA" id="ARBA00004123"/>
    </source>
</evidence>
<evidence type="ECO:0000256" key="9">
    <source>
        <dbReference type="SAM" id="MobiDB-lite"/>
    </source>
</evidence>
<name>A0A8X6KBG1_TRICU</name>
<dbReference type="GO" id="GO:0045165">
    <property type="term" value="P:cell fate commitment"/>
    <property type="evidence" value="ECO:0007669"/>
    <property type="project" value="TreeGrafter"/>
</dbReference>
<dbReference type="GO" id="GO:0008270">
    <property type="term" value="F:zinc ion binding"/>
    <property type="evidence" value="ECO:0007669"/>
    <property type="project" value="UniProtKB-KW"/>
</dbReference>
<keyword evidence="7" id="KW-0539">Nucleus</keyword>
<accession>A0A8X6KBG1</accession>
<evidence type="ECO:0000256" key="8">
    <source>
        <dbReference type="PROSITE-ProRule" id="PRU00094"/>
    </source>
</evidence>
<feature type="domain" description="GATA-type" evidence="10">
    <location>
        <begin position="274"/>
        <end position="327"/>
    </location>
</feature>
<dbReference type="PROSITE" id="PS50114">
    <property type="entry name" value="GATA_ZN_FINGER_2"/>
    <property type="match status" value="3"/>
</dbReference>
<keyword evidence="5" id="KW-0805">Transcription regulation</keyword>
<dbReference type="CDD" id="cd00202">
    <property type="entry name" value="ZnF_GATA"/>
    <property type="match status" value="3"/>
</dbReference>
<feature type="compositionally biased region" description="Basic residues" evidence="9">
    <location>
        <begin position="328"/>
        <end position="340"/>
    </location>
</feature>
<evidence type="ECO:0000256" key="2">
    <source>
        <dbReference type="ARBA" id="ARBA00022723"/>
    </source>
</evidence>